<dbReference type="SMART" id="SM00380">
    <property type="entry name" value="AP2"/>
    <property type="match status" value="1"/>
</dbReference>
<feature type="region of interest" description="Disordered" evidence="6">
    <location>
        <begin position="146"/>
        <end position="190"/>
    </location>
</feature>
<dbReference type="GO" id="GO:0003700">
    <property type="term" value="F:DNA-binding transcription factor activity"/>
    <property type="evidence" value="ECO:0007669"/>
    <property type="project" value="InterPro"/>
</dbReference>
<feature type="domain" description="AP2/ERF" evidence="7">
    <location>
        <begin position="538"/>
        <end position="595"/>
    </location>
</feature>
<comment type="caution">
    <text evidence="8">The sequence shown here is derived from an EMBL/GenBank/DDBJ whole genome shotgun (WGS) entry which is preliminary data.</text>
</comment>
<feature type="region of interest" description="Disordered" evidence="6">
    <location>
        <begin position="649"/>
        <end position="670"/>
    </location>
</feature>
<evidence type="ECO:0000256" key="1">
    <source>
        <dbReference type="ARBA" id="ARBA00004123"/>
    </source>
</evidence>
<feature type="region of interest" description="Disordered" evidence="6">
    <location>
        <begin position="290"/>
        <end position="325"/>
    </location>
</feature>
<accession>A0A834TC39</accession>
<dbReference type="InterPro" id="IPR036955">
    <property type="entry name" value="AP2/ERF_dom_sf"/>
</dbReference>
<evidence type="ECO:0000256" key="3">
    <source>
        <dbReference type="ARBA" id="ARBA00023125"/>
    </source>
</evidence>
<dbReference type="Pfam" id="PF00847">
    <property type="entry name" value="AP2"/>
    <property type="match status" value="1"/>
</dbReference>
<dbReference type="SUPFAM" id="SSF54171">
    <property type="entry name" value="DNA-binding domain"/>
    <property type="match status" value="1"/>
</dbReference>
<evidence type="ECO:0000256" key="2">
    <source>
        <dbReference type="ARBA" id="ARBA00023015"/>
    </source>
</evidence>
<dbReference type="GO" id="GO:0003677">
    <property type="term" value="F:DNA binding"/>
    <property type="evidence" value="ECO:0007669"/>
    <property type="project" value="UniProtKB-KW"/>
</dbReference>
<sequence length="738" mass="83830">MMAHKHLHELLKEDQEPFLLHKYISDRRRQLKTPSSTTTLQLNKPKPKPKPIYPNFPPHLCKNVCFFSFPNSTPDLFNSPLFEFASPPNPKTPSKPIFLHIPAPTASLLLQAALRIHKHSSSSSSKPKSNAFGLFGSFFKRLTQRNRKREIQGDATRNDQQHQILSEKYNGRPSSAVWSETNEDKSLDTETSTSSFCLSDESYNIDFLSKFKHLTDCASCSDHDNFCQSPFRFVLQTSPSSGRRTPGLASPDSSPARHRTEYPEPTNLAGMLVLIDKNTLSKMDKTESVEKFEAGEEEKDQFSPVSVLDPPFGDDEDGHENDDEDGGFDLECSYAFVQRTKQKLLHKLRSFEKLAELDPIELEKRMLDQGDDETSDNENELRGLVSQKLKRLVSDLIVEEEREVKCLEDREMVIRRVRERLELWKEVECNTIDMMIEQDFCREEGKWKKNEEHIKEVAGEVEVAIFGLLMEEFSEELDKEGSKFNYGLTDPRVGSARVGLMLTLMKVVGEYTYNIELMEEKKKRRGGRKKFQETRHPIYKGVRERKGKWVCEVRQPNNNKTRVWLGTFSNPEMAGIAYDVAALAFKGDHASLNFPDAATFLPRLNSHTSSIRAIQLAAMEAANNYFSTTTTSTSTHQLIINKHNNNILNNGGGGTHHSIKSSSEEEEEEGALLVELLEDAGGGESSRSLYWDEEEVFNMPGLINSMAEGLIITPPALKTGFNWLDMETITDLTLWPDS</sequence>
<gene>
    <name evidence="8" type="ORF">G2W53_024209</name>
</gene>
<dbReference type="InterPro" id="IPR016177">
    <property type="entry name" value="DNA-bd_dom_sf"/>
</dbReference>
<dbReference type="PANTHER" id="PTHR33623">
    <property type="entry name" value="OS04G0572500 PROTEIN"/>
    <property type="match status" value="1"/>
</dbReference>
<dbReference type="InterPro" id="IPR001471">
    <property type="entry name" value="AP2/ERF_dom"/>
</dbReference>
<comment type="subcellular location">
    <subcellularLocation>
        <location evidence="1">Nucleus</location>
    </subcellularLocation>
</comment>
<keyword evidence="5" id="KW-0539">Nucleus</keyword>
<dbReference type="AlphaFoldDB" id="A0A834TC39"/>
<feature type="compositionally biased region" description="Basic and acidic residues" evidence="6">
    <location>
        <begin position="149"/>
        <end position="160"/>
    </location>
</feature>
<dbReference type="Gene3D" id="3.30.730.10">
    <property type="entry name" value="AP2/ERF domain"/>
    <property type="match status" value="1"/>
</dbReference>
<evidence type="ECO:0000313" key="8">
    <source>
        <dbReference type="EMBL" id="KAF7818754.1"/>
    </source>
</evidence>
<proteinExistence type="predicted"/>
<dbReference type="PRINTS" id="PR00367">
    <property type="entry name" value="ETHRSPELEMNT"/>
</dbReference>
<keyword evidence="2" id="KW-0805">Transcription regulation</keyword>
<feature type="compositionally biased region" description="Acidic residues" evidence="6">
    <location>
        <begin position="312"/>
        <end position="325"/>
    </location>
</feature>
<dbReference type="EMBL" id="JAAIUW010000008">
    <property type="protein sequence ID" value="KAF7818754.1"/>
    <property type="molecule type" value="Genomic_DNA"/>
</dbReference>
<feature type="region of interest" description="Disordered" evidence="6">
    <location>
        <begin position="237"/>
        <end position="263"/>
    </location>
</feature>
<evidence type="ECO:0000256" key="4">
    <source>
        <dbReference type="ARBA" id="ARBA00023163"/>
    </source>
</evidence>
<dbReference type="OrthoDB" id="1918879at2759"/>
<dbReference type="PANTHER" id="PTHR33623:SF5">
    <property type="entry name" value="HISTONE-LYSINE N-METHYLTRANSFERASE SETD1B-LIKE PROTEIN"/>
    <property type="match status" value="1"/>
</dbReference>
<evidence type="ECO:0000256" key="6">
    <source>
        <dbReference type="SAM" id="MobiDB-lite"/>
    </source>
</evidence>
<dbReference type="CDD" id="cd00018">
    <property type="entry name" value="AP2"/>
    <property type="match status" value="1"/>
</dbReference>
<dbReference type="PROSITE" id="PS51032">
    <property type="entry name" value="AP2_ERF"/>
    <property type="match status" value="1"/>
</dbReference>
<dbReference type="GO" id="GO:0005634">
    <property type="term" value="C:nucleus"/>
    <property type="evidence" value="ECO:0007669"/>
    <property type="project" value="UniProtKB-SubCell"/>
</dbReference>
<dbReference type="Proteomes" id="UP000634136">
    <property type="component" value="Unassembled WGS sequence"/>
</dbReference>
<evidence type="ECO:0000259" key="7">
    <source>
        <dbReference type="PROSITE" id="PS51032"/>
    </source>
</evidence>
<keyword evidence="4" id="KW-0804">Transcription</keyword>
<keyword evidence="3" id="KW-0238">DNA-binding</keyword>
<evidence type="ECO:0000313" key="9">
    <source>
        <dbReference type="Proteomes" id="UP000634136"/>
    </source>
</evidence>
<evidence type="ECO:0000256" key="5">
    <source>
        <dbReference type="ARBA" id="ARBA00023242"/>
    </source>
</evidence>
<feature type="compositionally biased region" description="Polar residues" evidence="6">
    <location>
        <begin position="32"/>
        <end position="42"/>
    </location>
</feature>
<protein>
    <recommendedName>
        <fullName evidence="7">AP2/ERF domain-containing protein</fullName>
    </recommendedName>
</protein>
<organism evidence="8 9">
    <name type="scientific">Senna tora</name>
    <dbReference type="NCBI Taxonomy" id="362788"/>
    <lineage>
        <taxon>Eukaryota</taxon>
        <taxon>Viridiplantae</taxon>
        <taxon>Streptophyta</taxon>
        <taxon>Embryophyta</taxon>
        <taxon>Tracheophyta</taxon>
        <taxon>Spermatophyta</taxon>
        <taxon>Magnoliopsida</taxon>
        <taxon>eudicotyledons</taxon>
        <taxon>Gunneridae</taxon>
        <taxon>Pentapetalae</taxon>
        <taxon>rosids</taxon>
        <taxon>fabids</taxon>
        <taxon>Fabales</taxon>
        <taxon>Fabaceae</taxon>
        <taxon>Caesalpinioideae</taxon>
        <taxon>Cassia clade</taxon>
        <taxon>Senna</taxon>
    </lineage>
</organism>
<keyword evidence="9" id="KW-1185">Reference proteome</keyword>
<reference evidence="8" key="1">
    <citation type="submission" date="2020-09" db="EMBL/GenBank/DDBJ databases">
        <title>Genome-Enabled Discovery of Anthraquinone Biosynthesis in Senna tora.</title>
        <authorList>
            <person name="Kang S.-H."/>
            <person name="Pandey R.P."/>
            <person name="Lee C.-M."/>
            <person name="Sim J.-S."/>
            <person name="Jeong J.-T."/>
            <person name="Choi B.-S."/>
            <person name="Jung M."/>
            <person name="Ginzburg D."/>
            <person name="Zhao K."/>
            <person name="Won S.Y."/>
            <person name="Oh T.-J."/>
            <person name="Yu Y."/>
            <person name="Kim N.-H."/>
            <person name="Lee O.R."/>
            <person name="Lee T.-H."/>
            <person name="Bashyal P."/>
            <person name="Kim T.-S."/>
            <person name="Lee W.-H."/>
            <person name="Kawkins C."/>
            <person name="Kim C.-K."/>
            <person name="Kim J.S."/>
            <person name="Ahn B.O."/>
            <person name="Rhee S.Y."/>
            <person name="Sohng J.K."/>
        </authorList>
    </citation>
    <scope>NUCLEOTIDE SEQUENCE</scope>
    <source>
        <tissue evidence="8">Leaf</tissue>
    </source>
</reference>
<name>A0A834TC39_9FABA</name>
<feature type="region of interest" description="Disordered" evidence="6">
    <location>
        <begin position="30"/>
        <end position="51"/>
    </location>
</feature>